<dbReference type="AlphaFoldDB" id="A0A7D9LDQ9"/>
<organism evidence="1 2">
    <name type="scientific">Paramuricea clavata</name>
    <name type="common">Red gorgonian</name>
    <name type="synonym">Violescent sea-whip</name>
    <dbReference type="NCBI Taxonomy" id="317549"/>
    <lineage>
        <taxon>Eukaryota</taxon>
        <taxon>Metazoa</taxon>
        <taxon>Cnidaria</taxon>
        <taxon>Anthozoa</taxon>
        <taxon>Octocorallia</taxon>
        <taxon>Malacalcyonacea</taxon>
        <taxon>Plexauridae</taxon>
        <taxon>Paramuricea</taxon>
    </lineage>
</organism>
<protein>
    <submittedName>
        <fullName evidence="1">Uncharacterized protein</fullName>
    </submittedName>
</protein>
<name>A0A7D9LDQ9_PARCT</name>
<sequence>MSKAFDSINHNILLAKLEDVGVSPSCLTWFRSYLSERYQAVRINSTLSEKLPVVSGVPQGSILGPLLFSIYVNDLPSAPKTCSSESYVDDTKLLLSFHINDSNACSGKTKLMVYGSRQMLARLPEFRLSLLGKELTPAATVKDLGVTFDPILSFDNISFPPSRPANQASVR</sequence>
<accession>A0A7D9LDQ9</accession>
<dbReference type="Proteomes" id="UP001152795">
    <property type="component" value="Unassembled WGS sequence"/>
</dbReference>
<keyword evidence="2" id="KW-1185">Reference proteome</keyword>
<dbReference type="PROSITE" id="PS50878">
    <property type="entry name" value="RT_POL"/>
    <property type="match status" value="1"/>
</dbReference>
<dbReference type="SUPFAM" id="SSF56672">
    <property type="entry name" value="DNA/RNA polymerases"/>
    <property type="match status" value="1"/>
</dbReference>
<dbReference type="PANTHER" id="PTHR33332">
    <property type="entry name" value="REVERSE TRANSCRIPTASE DOMAIN-CONTAINING PROTEIN"/>
    <property type="match status" value="1"/>
</dbReference>
<proteinExistence type="predicted"/>
<dbReference type="InterPro" id="IPR000477">
    <property type="entry name" value="RT_dom"/>
</dbReference>
<dbReference type="OrthoDB" id="5987630at2759"/>
<dbReference type="EMBL" id="CACRXK020018637">
    <property type="protein sequence ID" value="CAB4032722.1"/>
    <property type="molecule type" value="Genomic_DNA"/>
</dbReference>
<gene>
    <name evidence="1" type="ORF">PACLA_8A080904</name>
</gene>
<reference evidence="1" key="1">
    <citation type="submission" date="2020-04" db="EMBL/GenBank/DDBJ databases">
        <authorList>
            <person name="Alioto T."/>
            <person name="Alioto T."/>
            <person name="Gomez Garrido J."/>
        </authorList>
    </citation>
    <scope>NUCLEOTIDE SEQUENCE</scope>
    <source>
        <strain evidence="1">A484AB</strain>
    </source>
</reference>
<evidence type="ECO:0000313" key="1">
    <source>
        <dbReference type="EMBL" id="CAB4032722.1"/>
    </source>
</evidence>
<dbReference type="Pfam" id="PF00078">
    <property type="entry name" value="RVT_1"/>
    <property type="match status" value="1"/>
</dbReference>
<comment type="caution">
    <text evidence="1">The sequence shown here is derived from an EMBL/GenBank/DDBJ whole genome shotgun (WGS) entry which is preliminary data.</text>
</comment>
<dbReference type="InterPro" id="IPR043502">
    <property type="entry name" value="DNA/RNA_pol_sf"/>
</dbReference>
<evidence type="ECO:0000313" key="2">
    <source>
        <dbReference type="Proteomes" id="UP001152795"/>
    </source>
</evidence>